<gene>
    <name evidence="9" type="primary">LOC110974472</name>
</gene>
<evidence type="ECO:0000256" key="2">
    <source>
        <dbReference type="ARBA" id="ARBA00007655"/>
    </source>
</evidence>
<dbReference type="SUPFAM" id="SSF47616">
    <property type="entry name" value="GST C-terminal domain-like"/>
    <property type="match status" value="1"/>
</dbReference>
<dbReference type="OrthoDB" id="1935530at2759"/>
<dbReference type="GeneID" id="110974472"/>
<evidence type="ECO:0000313" key="9">
    <source>
        <dbReference type="RefSeq" id="XP_022081826.1"/>
    </source>
</evidence>
<reference evidence="9" key="1">
    <citation type="submission" date="2025-08" db="UniProtKB">
        <authorList>
            <consortium name="RefSeq"/>
        </authorList>
    </citation>
    <scope>IDENTIFICATION</scope>
</reference>
<dbReference type="InterPro" id="IPR053823">
    <property type="entry name" value="CLIC_N"/>
</dbReference>
<feature type="region of interest" description="Disordered" evidence="6">
    <location>
        <begin position="1"/>
        <end position="66"/>
    </location>
</feature>
<dbReference type="AlphaFoldDB" id="A0A8B7XP35"/>
<dbReference type="GO" id="GO:0005737">
    <property type="term" value="C:cytoplasm"/>
    <property type="evidence" value="ECO:0007669"/>
    <property type="project" value="TreeGrafter"/>
</dbReference>
<evidence type="ECO:0000259" key="7">
    <source>
        <dbReference type="PROSITE" id="PS50405"/>
    </source>
</evidence>
<evidence type="ECO:0000256" key="1">
    <source>
        <dbReference type="ARBA" id="ARBA00004167"/>
    </source>
</evidence>
<dbReference type="Pfam" id="PF22441">
    <property type="entry name" value="CLIC-like_N"/>
    <property type="match status" value="1"/>
</dbReference>
<evidence type="ECO:0000256" key="3">
    <source>
        <dbReference type="ARBA" id="ARBA00022692"/>
    </source>
</evidence>
<dbReference type="Gene3D" id="3.40.30.10">
    <property type="entry name" value="Glutaredoxin"/>
    <property type="match status" value="1"/>
</dbReference>
<dbReference type="PANTHER" id="PTHR43920">
    <property type="entry name" value="CHLORIDE INTRACELLULAR CHANNEL, ISOFORM A"/>
    <property type="match status" value="1"/>
</dbReference>
<sequence>MAEDSNYDEQGINEVAEEDMEAPTSPDMNDENATSGLSETDQADAGAGGDDSAEPAEPEEAPPTEEVKVVKVLKPEDQIRLYVWAGSDLKCLGDDVHCQQIYMTLSLKSEVNEMARFQVITENINIKKSQEFDKLAVNKLPCLVDPVGDRVISDVQTIVDYLEQVFKEPCLIPKKTSLTQVGIDLYRKFTGYLKNTNPNREAEMKNALDRELEKLNKALKESGHRFLDGDKLTQPDLRILPKLHHVVVAGKMFKGYEIPDEDKYGRLKEYLENWKQEPVYQETKYSDADLEYGWFKTRGLDRMYLKIKGGYRLK</sequence>
<comment type="subcellular location">
    <subcellularLocation>
        <location evidence="1">Membrane</location>
        <topology evidence="1">Single-pass membrane protein</topology>
    </subcellularLocation>
</comment>
<organism evidence="8 9">
    <name type="scientific">Acanthaster planci</name>
    <name type="common">Crown-of-thorns starfish</name>
    <dbReference type="NCBI Taxonomy" id="133434"/>
    <lineage>
        <taxon>Eukaryota</taxon>
        <taxon>Metazoa</taxon>
        <taxon>Echinodermata</taxon>
        <taxon>Eleutherozoa</taxon>
        <taxon>Asterozoa</taxon>
        <taxon>Asteroidea</taxon>
        <taxon>Valvatacea</taxon>
        <taxon>Valvatida</taxon>
        <taxon>Acanthasteridae</taxon>
        <taxon>Acanthaster</taxon>
    </lineage>
</organism>
<protein>
    <submittedName>
        <fullName evidence="9">Chloride intracellular channel protein 5-like</fullName>
    </submittedName>
</protein>
<dbReference type="InterPro" id="IPR010987">
    <property type="entry name" value="Glutathione-S-Trfase_C-like"/>
</dbReference>
<evidence type="ECO:0000256" key="5">
    <source>
        <dbReference type="ARBA" id="ARBA00023136"/>
    </source>
</evidence>
<dbReference type="InterPro" id="IPR036282">
    <property type="entry name" value="Glutathione-S-Trfase_C_sf"/>
</dbReference>
<dbReference type="RefSeq" id="XP_022081826.1">
    <property type="nucleotide sequence ID" value="XM_022226134.1"/>
</dbReference>
<accession>A0A8B7XP35</accession>
<dbReference type="GO" id="GO:0005254">
    <property type="term" value="F:chloride channel activity"/>
    <property type="evidence" value="ECO:0007669"/>
    <property type="project" value="TreeGrafter"/>
</dbReference>
<keyword evidence="5" id="KW-0472">Membrane</keyword>
<dbReference type="KEGG" id="aplc:110974472"/>
<dbReference type="OMA" id="DEYLMRP"/>
<feature type="domain" description="GST C-terminal" evidence="7">
    <location>
        <begin position="148"/>
        <end position="307"/>
    </location>
</feature>
<evidence type="ECO:0000256" key="6">
    <source>
        <dbReference type="SAM" id="MobiDB-lite"/>
    </source>
</evidence>
<comment type="similarity">
    <text evidence="2">Belongs to the chloride channel CLIC family.</text>
</comment>
<keyword evidence="3" id="KW-0812">Transmembrane</keyword>
<dbReference type="GO" id="GO:0016020">
    <property type="term" value="C:membrane"/>
    <property type="evidence" value="ECO:0007669"/>
    <property type="project" value="UniProtKB-SubCell"/>
</dbReference>
<dbReference type="PANTHER" id="PTHR43920:SF5">
    <property type="entry name" value="CHLORIDE INTRACELLULAR CHANNEL CLIC"/>
    <property type="match status" value="1"/>
</dbReference>
<proteinExistence type="inferred from homology"/>
<keyword evidence="8" id="KW-1185">Reference proteome</keyword>
<feature type="compositionally biased region" description="Polar residues" evidence="6">
    <location>
        <begin position="31"/>
        <end position="40"/>
    </location>
</feature>
<dbReference type="Gene3D" id="1.20.1050.10">
    <property type="match status" value="1"/>
</dbReference>
<evidence type="ECO:0000256" key="4">
    <source>
        <dbReference type="ARBA" id="ARBA00022989"/>
    </source>
</evidence>
<dbReference type="Pfam" id="PF13410">
    <property type="entry name" value="GST_C_2"/>
    <property type="match status" value="1"/>
</dbReference>
<dbReference type="PROSITE" id="PS50405">
    <property type="entry name" value="GST_CTER"/>
    <property type="match status" value="1"/>
</dbReference>
<keyword evidence="4" id="KW-1133">Transmembrane helix</keyword>
<feature type="compositionally biased region" description="Acidic residues" evidence="6">
    <location>
        <begin position="51"/>
        <end position="63"/>
    </location>
</feature>
<dbReference type="Proteomes" id="UP000694845">
    <property type="component" value="Unplaced"/>
</dbReference>
<evidence type="ECO:0000313" key="8">
    <source>
        <dbReference type="Proteomes" id="UP000694845"/>
    </source>
</evidence>
<name>A0A8B7XP35_ACAPL</name>